<proteinExistence type="inferred from homology"/>
<reference evidence="8 9" key="1">
    <citation type="submission" date="2017-03" db="EMBL/GenBank/DDBJ databases">
        <title>Genome analysis of Rhizobial strains effectives or ineffectives for nitrogen fixation isolated from bean seeds.</title>
        <authorList>
            <person name="Peralta H."/>
            <person name="Aguilar-Vera A."/>
            <person name="Mora Y."/>
            <person name="Vargas-Lagunas C."/>
            <person name="Girard L."/>
            <person name="Mora J."/>
        </authorList>
    </citation>
    <scope>NUCLEOTIDE SEQUENCE [LARGE SCALE GENOMIC DNA]</scope>
    <source>
        <strain evidence="8 9">CCGM3</strain>
    </source>
</reference>
<dbReference type="Pfam" id="PF01593">
    <property type="entry name" value="Amino_oxidase"/>
    <property type="match status" value="1"/>
</dbReference>
<dbReference type="RefSeq" id="WP_114714949.1">
    <property type="nucleotide sequence ID" value="NZ_KZ857266.1"/>
</dbReference>
<organism evidence="8 9">
    <name type="scientific">Rhizobium grahamii</name>
    <dbReference type="NCBI Taxonomy" id="1120045"/>
    <lineage>
        <taxon>Bacteria</taxon>
        <taxon>Pseudomonadati</taxon>
        <taxon>Pseudomonadota</taxon>
        <taxon>Alphaproteobacteria</taxon>
        <taxon>Hyphomicrobiales</taxon>
        <taxon>Rhizobiaceae</taxon>
        <taxon>Rhizobium/Agrobacterium group</taxon>
        <taxon>Rhizobium</taxon>
    </lineage>
</organism>
<dbReference type="EC" id="1.13.12.3" evidence="3"/>
<dbReference type="Proteomes" id="UP000254939">
    <property type="component" value="Unassembled WGS sequence"/>
</dbReference>
<feature type="domain" description="Amine oxidase" evidence="7">
    <location>
        <begin position="42"/>
        <end position="391"/>
    </location>
</feature>
<dbReference type="InterPro" id="IPR002937">
    <property type="entry name" value="Amino_oxidase"/>
</dbReference>
<evidence type="ECO:0000256" key="6">
    <source>
        <dbReference type="ARBA" id="ARBA00047321"/>
    </source>
</evidence>
<evidence type="ECO:0000256" key="2">
    <source>
        <dbReference type="ARBA" id="ARBA00005833"/>
    </source>
</evidence>
<evidence type="ECO:0000256" key="5">
    <source>
        <dbReference type="ARBA" id="ARBA00023070"/>
    </source>
</evidence>
<keyword evidence="5" id="KW-0073">Auxin biosynthesis</keyword>
<evidence type="ECO:0000256" key="4">
    <source>
        <dbReference type="ARBA" id="ARBA00017871"/>
    </source>
</evidence>
<evidence type="ECO:0000256" key="1">
    <source>
        <dbReference type="ARBA" id="ARBA00004814"/>
    </source>
</evidence>
<dbReference type="PANTHER" id="PTHR10742">
    <property type="entry name" value="FLAVIN MONOAMINE OXIDASE"/>
    <property type="match status" value="1"/>
</dbReference>
<protein>
    <recommendedName>
        <fullName evidence="4">Tryptophan 2-monooxygenase</fullName>
        <ecNumber evidence="3">1.13.12.3</ecNumber>
    </recommendedName>
</protein>
<gene>
    <name evidence="8" type="ORF">B5K06_25085</name>
</gene>
<dbReference type="InterPro" id="IPR050281">
    <property type="entry name" value="Flavin_monoamine_oxidase"/>
</dbReference>
<evidence type="ECO:0000313" key="8">
    <source>
        <dbReference type="EMBL" id="RDJ05722.1"/>
    </source>
</evidence>
<dbReference type="EMBL" id="NAAC01000031">
    <property type="protein sequence ID" value="RDJ05722.1"/>
    <property type="molecule type" value="Genomic_DNA"/>
</dbReference>
<comment type="catalytic activity">
    <reaction evidence="6">
        <text>L-tryptophan + O2 = indole-3-acetamide + CO2 + H2O</text>
        <dbReference type="Rhea" id="RHEA:16165"/>
        <dbReference type="ChEBI" id="CHEBI:15377"/>
        <dbReference type="ChEBI" id="CHEBI:15379"/>
        <dbReference type="ChEBI" id="CHEBI:16031"/>
        <dbReference type="ChEBI" id="CHEBI:16526"/>
        <dbReference type="ChEBI" id="CHEBI:57912"/>
        <dbReference type="EC" id="1.13.12.3"/>
    </reaction>
</comment>
<dbReference type="Gene3D" id="3.50.50.60">
    <property type="entry name" value="FAD/NAD(P)-binding domain"/>
    <property type="match status" value="2"/>
</dbReference>
<accession>A0A370KIY0</accession>
<dbReference type="PANTHER" id="PTHR10742:SF410">
    <property type="entry name" value="LYSINE-SPECIFIC HISTONE DEMETHYLASE 2"/>
    <property type="match status" value="1"/>
</dbReference>
<dbReference type="Gene3D" id="3.90.660.10">
    <property type="match status" value="2"/>
</dbReference>
<dbReference type="AlphaFoldDB" id="A0A370KIY0"/>
<comment type="similarity">
    <text evidence="2">Belongs to the tryptophan 2-monooxygenase family.</text>
</comment>
<dbReference type="GO" id="GO:0009851">
    <property type="term" value="P:auxin biosynthetic process"/>
    <property type="evidence" value="ECO:0007669"/>
    <property type="project" value="UniProtKB-KW"/>
</dbReference>
<name>A0A370KIY0_9HYPH</name>
<evidence type="ECO:0000313" key="9">
    <source>
        <dbReference type="Proteomes" id="UP000254939"/>
    </source>
</evidence>
<comment type="pathway">
    <text evidence="1">Plant hormone metabolism; auxin biosynthesis.</text>
</comment>
<sequence>MVALPDIDVAIVGGGVGGIYTGWRMLTSRLSGSGLAGWEAARGKLKVSLFEGSDRIGGRLLSARSPHMPDTTAEVGGMRYVAPAQTLVTGLVECVLKLPYHTQVVDLPGNIAFLRGRVLRTSDLGNAAALPYWLDPAEAAWMAATGGSPASLIGRALTRLMPDLMIHLNAGTLRQYLDTVEIDGLPLWQHGLWNILAKHLSADGYAAARATVGYDCLGGNTNALDLTSEYFDFTPGVSYRMVNGGYETVPWELQRRYQAAGGEIQFNHWLAGFSGTTLEDGSEGITLRFQDATTKTARAIVLAMPRRSIELLDPVGEVLGPANVQFRQDLASVSPIPLFKCFLLYPNCWWQDSGVSSGRSLTDMPIRQCYYWPAGNEGATIPKRDAPGLVMVYDDLLNVSFWEGLDKRAEVHKAGLPLHLRSHGHHWPMFEPSKPEMMAESPDDPFAKRLTDNWNQHPATRQMVNELHRELMQMHGKDSAPYPIDAAYMDWSRDPFGGGVHLWNVNVQSDVMLTRMTQPVENFPCYICGEAYSTNQTWAEGALQTAEIVLQQRLGLPKGEWQDG</sequence>
<dbReference type="GO" id="GO:0050361">
    <property type="term" value="F:tryptophan 2-monooxygenase activity"/>
    <property type="evidence" value="ECO:0007669"/>
    <property type="project" value="UniProtKB-EC"/>
</dbReference>
<evidence type="ECO:0000259" key="7">
    <source>
        <dbReference type="Pfam" id="PF01593"/>
    </source>
</evidence>
<dbReference type="OrthoDB" id="3972913at2"/>
<dbReference type="InterPro" id="IPR036188">
    <property type="entry name" value="FAD/NAD-bd_sf"/>
</dbReference>
<evidence type="ECO:0000256" key="3">
    <source>
        <dbReference type="ARBA" id="ARBA00012535"/>
    </source>
</evidence>
<comment type="caution">
    <text evidence="8">The sequence shown here is derived from an EMBL/GenBank/DDBJ whole genome shotgun (WGS) entry which is preliminary data.</text>
</comment>
<dbReference type="SUPFAM" id="SSF51905">
    <property type="entry name" value="FAD/NAD(P)-binding domain"/>
    <property type="match status" value="1"/>
</dbReference>